<dbReference type="EMBL" id="UINC01000016">
    <property type="protein sequence ID" value="SUZ47441.1"/>
    <property type="molecule type" value="Genomic_DNA"/>
</dbReference>
<evidence type="ECO:0008006" key="2">
    <source>
        <dbReference type="Google" id="ProtNLM"/>
    </source>
</evidence>
<evidence type="ECO:0000313" key="1">
    <source>
        <dbReference type="EMBL" id="SUZ47441.1"/>
    </source>
</evidence>
<gene>
    <name evidence="1" type="ORF">METZ01_LOCUS295</name>
</gene>
<accession>A0A381MYP4</accession>
<reference evidence="1" key="1">
    <citation type="submission" date="2018-05" db="EMBL/GenBank/DDBJ databases">
        <authorList>
            <person name="Lanie J.A."/>
            <person name="Ng W.-L."/>
            <person name="Kazmierczak K.M."/>
            <person name="Andrzejewski T.M."/>
            <person name="Davidsen T.M."/>
            <person name="Wayne K.J."/>
            <person name="Tettelin H."/>
            <person name="Glass J.I."/>
            <person name="Rusch D."/>
            <person name="Podicherti R."/>
            <person name="Tsui H.-C.T."/>
            <person name="Winkler M.E."/>
        </authorList>
    </citation>
    <scope>NUCLEOTIDE SEQUENCE</scope>
</reference>
<dbReference type="Pfam" id="PF11306">
    <property type="entry name" value="DUF3108"/>
    <property type="match status" value="1"/>
</dbReference>
<dbReference type="InterPro" id="IPR021457">
    <property type="entry name" value="DUF3108"/>
</dbReference>
<protein>
    <recommendedName>
        <fullName evidence="2">DUF3108 domain-containing protein</fullName>
    </recommendedName>
</protein>
<dbReference type="AlphaFoldDB" id="A0A381MYP4"/>
<organism evidence="1">
    <name type="scientific">marine metagenome</name>
    <dbReference type="NCBI Taxonomy" id="408172"/>
    <lineage>
        <taxon>unclassified sequences</taxon>
        <taxon>metagenomes</taxon>
        <taxon>ecological metagenomes</taxon>
    </lineage>
</organism>
<proteinExistence type="predicted"/>
<name>A0A381MYP4_9ZZZZ</name>
<sequence>MLKSIFRLLILISFLISVPAEAETKVSYYINLGGIKISDTTLSVNSNNEVWNIRSEISAAGIVDVIIEFRAFSESRGFIKGNKLIPETYSFSYETGKGRSRKGTLSYDMGIPFKLITQPEYDVDEKPDFDFLKEYGKETNDPYSALFVSGEFDDPCTYTAHGFDGIRAFKTKFIRPGKKEDIVINDEKYEVLKCTGYFEPIIGYNPSEFLDETSKPGSVNYWYNYSSRENLWIPLKVIIETPLGGFVMKAVAVETENLTISKN</sequence>